<dbReference type="AlphaFoldDB" id="A0A4Z2E6M2"/>
<reference evidence="1 2" key="1">
    <citation type="submission" date="2019-03" db="EMBL/GenBank/DDBJ databases">
        <title>First draft genome of Liparis tanakae, snailfish: a comprehensive survey of snailfish specific genes.</title>
        <authorList>
            <person name="Kim W."/>
            <person name="Song I."/>
            <person name="Jeong J.-H."/>
            <person name="Kim D."/>
            <person name="Kim S."/>
            <person name="Ryu S."/>
            <person name="Song J.Y."/>
            <person name="Lee S.K."/>
        </authorList>
    </citation>
    <scope>NUCLEOTIDE SEQUENCE [LARGE SCALE GENOMIC DNA]</scope>
    <source>
        <tissue evidence="1">Muscle</tissue>
    </source>
</reference>
<dbReference type="EMBL" id="SRLO01014949">
    <property type="protein sequence ID" value="TNN24576.1"/>
    <property type="molecule type" value="Genomic_DNA"/>
</dbReference>
<evidence type="ECO:0000313" key="2">
    <source>
        <dbReference type="Proteomes" id="UP000314294"/>
    </source>
</evidence>
<name>A0A4Z2E6M2_9TELE</name>
<sequence length="24" mass="2575">MKVMKVMISALTDQLLTLGSAQVP</sequence>
<dbReference type="Proteomes" id="UP000314294">
    <property type="component" value="Unassembled WGS sequence"/>
</dbReference>
<accession>A0A4Z2E6M2</accession>
<comment type="caution">
    <text evidence="1">The sequence shown here is derived from an EMBL/GenBank/DDBJ whole genome shotgun (WGS) entry which is preliminary data.</text>
</comment>
<protein>
    <submittedName>
        <fullName evidence="1">Uncharacterized protein</fullName>
    </submittedName>
</protein>
<gene>
    <name evidence="1" type="ORF">EYF80_065298</name>
</gene>
<organism evidence="1 2">
    <name type="scientific">Liparis tanakae</name>
    <name type="common">Tanaka's snailfish</name>
    <dbReference type="NCBI Taxonomy" id="230148"/>
    <lineage>
        <taxon>Eukaryota</taxon>
        <taxon>Metazoa</taxon>
        <taxon>Chordata</taxon>
        <taxon>Craniata</taxon>
        <taxon>Vertebrata</taxon>
        <taxon>Euteleostomi</taxon>
        <taxon>Actinopterygii</taxon>
        <taxon>Neopterygii</taxon>
        <taxon>Teleostei</taxon>
        <taxon>Neoteleostei</taxon>
        <taxon>Acanthomorphata</taxon>
        <taxon>Eupercaria</taxon>
        <taxon>Perciformes</taxon>
        <taxon>Cottioidei</taxon>
        <taxon>Cottales</taxon>
        <taxon>Liparidae</taxon>
        <taxon>Liparis</taxon>
    </lineage>
</organism>
<evidence type="ECO:0000313" key="1">
    <source>
        <dbReference type="EMBL" id="TNN24576.1"/>
    </source>
</evidence>
<keyword evidence="2" id="KW-1185">Reference proteome</keyword>
<proteinExistence type="predicted"/>